<reference evidence="3" key="2">
    <citation type="submission" date="2017-10" db="EMBL/GenBank/DDBJ databases">
        <title>Ladona fulva Genome sequencing and assembly.</title>
        <authorList>
            <person name="Murali S."/>
            <person name="Richards S."/>
            <person name="Bandaranaike D."/>
            <person name="Bellair M."/>
            <person name="Blankenburg K."/>
            <person name="Chao H."/>
            <person name="Dinh H."/>
            <person name="Doddapaneni H."/>
            <person name="Dugan-Rocha S."/>
            <person name="Elkadiri S."/>
            <person name="Gnanaolivu R."/>
            <person name="Hernandez B."/>
            <person name="Skinner E."/>
            <person name="Javaid M."/>
            <person name="Lee S."/>
            <person name="Li M."/>
            <person name="Ming W."/>
            <person name="Munidasa M."/>
            <person name="Muniz J."/>
            <person name="Nguyen L."/>
            <person name="Hughes D."/>
            <person name="Osuji N."/>
            <person name="Pu L.-L."/>
            <person name="Puazo M."/>
            <person name="Qu C."/>
            <person name="Quiroz J."/>
            <person name="Raj R."/>
            <person name="Weissenberger G."/>
            <person name="Xin Y."/>
            <person name="Zou X."/>
            <person name="Han Y."/>
            <person name="Worley K."/>
            <person name="Muzny D."/>
            <person name="Gibbs R."/>
        </authorList>
    </citation>
    <scope>NUCLEOTIDE SEQUENCE</scope>
    <source>
        <strain evidence="3">Sampled in the wild</strain>
    </source>
</reference>
<dbReference type="PANTHER" id="PTHR14499:SF136">
    <property type="entry name" value="GH08630P"/>
    <property type="match status" value="1"/>
</dbReference>
<dbReference type="EMBL" id="KZ308352">
    <property type="protein sequence ID" value="KAG8227978.1"/>
    <property type="molecule type" value="Genomic_DNA"/>
</dbReference>
<dbReference type="PANTHER" id="PTHR14499">
    <property type="entry name" value="POTASSIUM CHANNEL TETRAMERIZATION DOMAIN-CONTAINING"/>
    <property type="match status" value="1"/>
</dbReference>
<evidence type="ECO:0000259" key="2">
    <source>
        <dbReference type="Pfam" id="PF02214"/>
    </source>
</evidence>
<dbReference type="Gene3D" id="3.30.710.10">
    <property type="entry name" value="Potassium Channel Kv1.1, Chain A"/>
    <property type="match status" value="1"/>
</dbReference>
<evidence type="ECO:0000313" key="3">
    <source>
        <dbReference type="EMBL" id="KAG8227978.1"/>
    </source>
</evidence>
<feature type="region of interest" description="Disordered" evidence="1">
    <location>
        <begin position="108"/>
        <end position="132"/>
    </location>
</feature>
<feature type="compositionally biased region" description="Basic residues" evidence="1">
    <location>
        <begin position="30"/>
        <end position="44"/>
    </location>
</feature>
<gene>
    <name evidence="3" type="ORF">J437_LFUL007529</name>
</gene>
<comment type="caution">
    <text evidence="3">The sequence shown here is derived from an EMBL/GenBank/DDBJ whole genome shotgun (WGS) entry which is preliminary data.</text>
</comment>
<evidence type="ECO:0000313" key="4">
    <source>
        <dbReference type="Proteomes" id="UP000792457"/>
    </source>
</evidence>
<dbReference type="InterPro" id="IPR011333">
    <property type="entry name" value="SKP1/BTB/POZ_sf"/>
</dbReference>
<feature type="region of interest" description="Disordered" evidence="1">
    <location>
        <begin position="30"/>
        <end position="52"/>
    </location>
</feature>
<accession>A0A8K0K4W9</accession>
<organism evidence="3 4">
    <name type="scientific">Ladona fulva</name>
    <name type="common">Scarce chaser dragonfly</name>
    <name type="synonym">Libellula fulva</name>
    <dbReference type="NCBI Taxonomy" id="123851"/>
    <lineage>
        <taxon>Eukaryota</taxon>
        <taxon>Metazoa</taxon>
        <taxon>Ecdysozoa</taxon>
        <taxon>Arthropoda</taxon>
        <taxon>Hexapoda</taxon>
        <taxon>Insecta</taxon>
        <taxon>Pterygota</taxon>
        <taxon>Palaeoptera</taxon>
        <taxon>Odonata</taxon>
        <taxon>Epiprocta</taxon>
        <taxon>Anisoptera</taxon>
        <taxon>Libelluloidea</taxon>
        <taxon>Libellulidae</taxon>
        <taxon>Ladona</taxon>
    </lineage>
</organism>
<dbReference type="GO" id="GO:0051260">
    <property type="term" value="P:protein homooligomerization"/>
    <property type="evidence" value="ECO:0007669"/>
    <property type="project" value="InterPro"/>
</dbReference>
<evidence type="ECO:0000256" key="1">
    <source>
        <dbReference type="SAM" id="MobiDB-lite"/>
    </source>
</evidence>
<name>A0A8K0K4W9_LADFU</name>
<dbReference type="InterPro" id="IPR003131">
    <property type="entry name" value="T1-type_BTB"/>
</dbReference>
<dbReference type="AlphaFoldDB" id="A0A8K0K4W9"/>
<reference evidence="3" key="1">
    <citation type="submission" date="2013-04" db="EMBL/GenBank/DDBJ databases">
        <authorList>
            <person name="Qu J."/>
            <person name="Murali S.C."/>
            <person name="Bandaranaike D."/>
            <person name="Bellair M."/>
            <person name="Blankenburg K."/>
            <person name="Chao H."/>
            <person name="Dinh H."/>
            <person name="Doddapaneni H."/>
            <person name="Downs B."/>
            <person name="Dugan-Rocha S."/>
            <person name="Elkadiri S."/>
            <person name="Gnanaolivu R.D."/>
            <person name="Hernandez B."/>
            <person name="Javaid M."/>
            <person name="Jayaseelan J.C."/>
            <person name="Lee S."/>
            <person name="Li M."/>
            <person name="Ming W."/>
            <person name="Munidasa M."/>
            <person name="Muniz J."/>
            <person name="Nguyen L."/>
            <person name="Ongeri F."/>
            <person name="Osuji N."/>
            <person name="Pu L.-L."/>
            <person name="Puazo M."/>
            <person name="Qu C."/>
            <person name="Quiroz J."/>
            <person name="Raj R."/>
            <person name="Weissenberger G."/>
            <person name="Xin Y."/>
            <person name="Zou X."/>
            <person name="Han Y."/>
            <person name="Richards S."/>
            <person name="Worley K."/>
            <person name="Muzny D."/>
            <person name="Gibbs R."/>
        </authorList>
    </citation>
    <scope>NUCLEOTIDE SEQUENCE</scope>
    <source>
        <strain evidence="3">Sampled in the wild</strain>
    </source>
</reference>
<dbReference type="SUPFAM" id="SSF54695">
    <property type="entry name" value="POZ domain"/>
    <property type="match status" value="1"/>
</dbReference>
<dbReference type="Pfam" id="PF02214">
    <property type="entry name" value="BTB_2"/>
    <property type="match status" value="1"/>
</dbReference>
<protein>
    <recommendedName>
        <fullName evidence="2">Potassium channel tetramerisation-type BTB domain-containing protein</fullName>
    </recommendedName>
</protein>
<sequence length="132" mass="15875">MPQTTTLSPDKDSRLFPHFSTGFKSPYVHRKSRLRRKNLGRRRQRERERERDARRRVFIDRDGVLFRYILDFLREGRLVLPENFSEVRRLKMEAVYYRLKDMAKSLRLKDQDDDEDDEDGDKKAKGNRGGTV</sequence>
<dbReference type="OrthoDB" id="2414723at2759"/>
<feature type="domain" description="Potassium channel tetramerisation-type BTB" evidence="2">
    <location>
        <begin position="38"/>
        <end position="102"/>
    </location>
</feature>
<keyword evidence="4" id="KW-1185">Reference proteome</keyword>
<proteinExistence type="predicted"/>
<dbReference type="Proteomes" id="UP000792457">
    <property type="component" value="Unassembled WGS sequence"/>
</dbReference>